<dbReference type="Proteomes" id="UP001223886">
    <property type="component" value="Unassembled WGS sequence"/>
</dbReference>
<sequence length="34" mass="4185">MKRLEIFYDAIKPNVAMKYTGIYPKRNRRIIQEK</sequence>
<evidence type="ECO:0000313" key="1">
    <source>
        <dbReference type="EMBL" id="MDP9750993.1"/>
    </source>
</evidence>
<organism evidence="1 2">
    <name type="scientific">Thermoanaerobacter pentosaceus</name>
    <dbReference type="NCBI Taxonomy" id="694059"/>
    <lineage>
        <taxon>Bacteria</taxon>
        <taxon>Bacillati</taxon>
        <taxon>Bacillota</taxon>
        <taxon>Clostridia</taxon>
        <taxon>Thermoanaerobacterales</taxon>
        <taxon>Thermoanaerobacteraceae</taxon>
        <taxon>Thermoanaerobacter</taxon>
    </lineage>
</organism>
<accession>A0ABT9M4D1</accession>
<reference evidence="1 2" key="1">
    <citation type="submission" date="2023-07" db="EMBL/GenBank/DDBJ databases">
        <title>Genomic Encyclopedia of Type Strains, Phase IV (KMG-IV): sequencing the most valuable type-strain genomes for metagenomic binning, comparative biology and taxonomic classification.</title>
        <authorList>
            <person name="Goeker M."/>
        </authorList>
    </citation>
    <scope>NUCLEOTIDE SEQUENCE [LARGE SCALE GENOMIC DNA]</scope>
    <source>
        <strain evidence="1 2">DSM 25963</strain>
    </source>
</reference>
<gene>
    <name evidence="1" type="ORF">J2S24_001483</name>
</gene>
<name>A0ABT9M4D1_9THEO</name>
<proteinExistence type="predicted"/>
<evidence type="ECO:0000313" key="2">
    <source>
        <dbReference type="Proteomes" id="UP001223886"/>
    </source>
</evidence>
<protein>
    <submittedName>
        <fullName evidence="1">Uncharacterized protein</fullName>
    </submittedName>
</protein>
<comment type="caution">
    <text evidence="1">The sequence shown here is derived from an EMBL/GenBank/DDBJ whole genome shotgun (WGS) entry which is preliminary data.</text>
</comment>
<dbReference type="EMBL" id="JAURUP010000013">
    <property type="protein sequence ID" value="MDP9750993.1"/>
    <property type="molecule type" value="Genomic_DNA"/>
</dbReference>
<keyword evidence="2" id="KW-1185">Reference proteome</keyword>